<name>A0ABX1BTA0_9ACTN</name>
<accession>A0ABX1BTA0</accession>
<dbReference type="Proteomes" id="UP000695264">
    <property type="component" value="Unassembled WGS sequence"/>
</dbReference>
<dbReference type="SUPFAM" id="SSF53850">
    <property type="entry name" value="Periplasmic binding protein-like II"/>
    <property type="match status" value="1"/>
</dbReference>
<feature type="chain" id="PRO_5045814249" evidence="4">
    <location>
        <begin position="20"/>
        <end position="430"/>
    </location>
</feature>
<evidence type="ECO:0000256" key="3">
    <source>
        <dbReference type="ARBA" id="ARBA00022729"/>
    </source>
</evidence>
<organism evidence="5 6">
    <name type="scientific">Streptomyces zingiberis</name>
    <dbReference type="NCBI Taxonomy" id="2053010"/>
    <lineage>
        <taxon>Bacteria</taxon>
        <taxon>Bacillati</taxon>
        <taxon>Actinomycetota</taxon>
        <taxon>Actinomycetes</taxon>
        <taxon>Kitasatosporales</taxon>
        <taxon>Streptomycetaceae</taxon>
        <taxon>Streptomyces</taxon>
    </lineage>
</organism>
<dbReference type="InterPro" id="IPR006059">
    <property type="entry name" value="SBP"/>
</dbReference>
<feature type="signal peptide" evidence="4">
    <location>
        <begin position="1"/>
        <end position="19"/>
    </location>
</feature>
<dbReference type="Pfam" id="PF01547">
    <property type="entry name" value="SBP_bac_1"/>
    <property type="match status" value="1"/>
</dbReference>
<evidence type="ECO:0000313" key="6">
    <source>
        <dbReference type="Proteomes" id="UP000695264"/>
    </source>
</evidence>
<dbReference type="EMBL" id="JAATEN010000002">
    <property type="protein sequence ID" value="NJP99682.1"/>
    <property type="molecule type" value="Genomic_DNA"/>
</dbReference>
<evidence type="ECO:0000256" key="4">
    <source>
        <dbReference type="SAM" id="SignalP"/>
    </source>
</evidence>
<protein>
    <submittedName>
        <fullName evidence="5">Extracellular solute-binding protein</fullName>
    </submittedName>
</protein>
<comment type="caution">
    <text evidence="5">The sequence shown here is derived from an EMBL/GenBank/DDBJ whole genome shotgun (WGS) entry which is preliminary data.</text>
</comment>
<sequence length="430" mass="45756">MRRGIAATALVATLSLAAAGCGGDGDSGDGGNGGKGGSGELSGTVTFWDTSNEAEKAFFEKTAEAFEKEHPKVDVRYVNVPFGEANGKFKNAAGGGGSGAPDVMRTEVAWVADFAKIGYLAPLDGTGAVEDKDDFLEQPWGSTQYDGKTYGVPQVTDTLALFYNKKLLKEAGVEVPESFADIKASAAKFEKDGVTPFYMRGDDPYWFLPFLYGEGGDMVDDEAKKITIDDGPGAGAFEAIRDLVDSGAATTDITDGWENMQKSFKDGKVAMMINGPWAIEDTLAGKEFKDEKDNLGVAAVPAGGKAQGAPQGGHNLSVYAGSKNLDASYAFVEYMSSAKVQKATTEELSLLPTRTSVYAEASVKDNQMVQFFKPAVDKAVQRPWIAEGNSLFEPIRVQLADVLTGKTKPRAAADKVGEEYAKLLKDGDWK</sequence>
<keyword evidence="6" id="KW-1185">Reference proteome</keyword>
<comment type="similarity">
    <text evidence="1">Belongs to the bacterial solute-binding protein 1 family.</text>
</comment>
<keyword evidence="3 4" id="KW-0732">Signal</keyword>
<dbReference type="Gene3D" id="3.40.190.10">
    <property type="entry name" value="Periplasmic binding protein-like II"/>
    <property type="match status" value="2"/>
</dbReference>
<evidence type="ECO:0000256" key="2">
    <source>
        <dbReference type="ARBA" id="ARBA00022448"/>
    </source>
</evidence>
<dbReference type="RefSeq" id="WP_168100274.1">
    <property type="nucleotide sequence ID" value="NZ_JAATEN010000002.1"/>
</dbReference>
<dbReference type="PANTHER" id="PTHR30061">
    <property type="entry name" value="MALTOSE-BINDING PERIPLASMIC PROTEIN"/>
    <property type="match status" value="1"/>
</dbReference>
<dbReference type="PROSITE" id="PS51257">
    <property type="entry name" value="PROKAR_LIPOPROTEIN"/>
    <property type="match status" value="1"/>
</dbReference>
<proteinExistence type="inferred from homology"/>
<gene>
    <name evidence="5" type="ORF">HCK00_03775</name>
</gene>
<evidence type="ECO:0000313" key="5">
    <source>
        <dbReference type="EMBL" id="NJP99682.1"/>
    </source>
</evidence>
<evidence type="ECO:0000256" key="1">
    <source>
        <dbReference type="ARBA" id="ARBA00008520"/>
    </source>
</evidence>
<reference evidence="5 6" key="1">
    <citation type="submission" date="2020-03" db="EMBL/GenBank/DDBJ databases">
        <title>WGS of actinomycetes isolated from Thailand.</title>
        <authorList>
            <person name="Thawai C."/>
        </authorList>
    </citation>
    <scope>NUCLEOTIDE SEQUENCE [LARGE SCALE GENOMIC DNA]</scope>
    <source>
        <strain evidence="5 6">PLAI 1-29</strain>
    </source>
</reference>
<dbReference type="PANTHER" id="PTHR30061:SF50">
    <property type="entry name" value="MALTOSE_MALTODEXTRIN-BINDING PERIPLASMIC PROTEIN"/>
    <property type="match status" value="1"/>
</dbReference>
<keyword evidence="2" id="KW-0813">Transport</keyword>